<dbReference type="PROSITE" id="PS50977">
    <property type="entry name" value="HTH_TETR_2"/>
    <property type="match status" value="1"/>
</dbReference>
<name>A0ABV2EFI7_9CAUL</name>
<evidence type="ECO:0000256" key="3">
    <source>
        <dbReference type="ARBA" id="ARBA00023163"/>
    </source>
</evidence>
<gene>
    <name evidence="6" type="ORF">ABID41_000879</name>
</gene>
<feature type="domain" description="HTH tetR-type" evidence="5">
    <location>
        <begin position="28"/>
        <end position="88"/>
    </location>
</feature>
<sequence length="209" mass="22689">MPAQGQLKSESYGNSFSRPVAARAVQINGLQAKAIAASLTILERDGAEKLNLRAIADQAGVGVSSIYHYFPSKKDLLLRLASIGLKQLLEAVERSQATNPALTPMRAAAAAFFRFVEEHPVLVSLMFNSRLLAEHEALRACEASIIARYQAIVQADERIPSEQAEEIAFAIWALGRGMAAMMSSHGGRLPPEKAETLRAGARYLIDRSD</sequence>
<dbReference type="PANTHER" id="PTHR30055">
    <property type="entry name" value="HTH-TYPE TRANSCRIPTIONAL REGULATOR RUTR"/>
    <property type="match status" value="1"/>
</dbReference>
<evidence type="ECO:0000259" key="5">
    <source>
        <dbReference type="PROSITE" id="PS50977"/>
    </source>
</evidence>
<dbReference type="PRINTS" id="PR00455">
    <property type="entry name" value="HTHTETR"/>
</dbReference>
<evidence type="ECO:0000256" key="4">
    <source>
        <dbReference type="PROSITE-ProRule" id="PRU00335"/>
    </source>
</evidence>
<protein>
    <submittedName>
        <fullName evidence="6">AcrR family transcriptional regulator</fullName>
    </submittedName>
</protein>
<evidence type="ECO:0000256" key="2">
    <source>
        <dbReference type="ARBA" id="ARBA00023125"/>
    </source>
</evidence>
<accession>A0ABV2EFI7</accession>
<dbReference type="Proteomes" id="UP001549110">
    <property type="component" value="Unassembled WGS sequence"/>
</dbReference>
<dbReference type="RefSeq" id="WP_331932674.1">
    <property type="nucleotide sequence ID" value="NZ_JBEPLU010000001.1"/>
</dbReference>
<dbReference type="EMBL" id="JBEPLU010000001">
    <property type="protein sequence ID" value="MET3525784.1"/>
    <property type="molecule type" value="Genomic_DNA"/>
</dbReference>
<evidence type="ECO:0000313" key="7">
    <source>
        <dbReference type="Proteomes" id="UP001549110"/>
    </source>
</evidence>
<reference evidence="6 7" key="1">
    <citation type="submission" date="2024-06" db="EMBL/GenBank/DDBJ databases">
        <title>Genomic Encyclopedia of Type Strains, Phase IV (KMG-IV): sequencing the most valuable type-strain genomes for metagenomic binning, comparative biology and taxonomic classification.</title>
        <authorList>
            <person name="Goeker M."/>
        </authorList>
    </citation>
    <scope>NUCLEOTIDE SEQUENCE [LARGE SCALE GENOMIC DNA]</scope>
    <source>
        <strain evidence="6 7">DSM 17809</strain>
    </source>
</reference>
<keyword evidence="1" id="KW-0805">Transcription regulation</keyword>
<feature type="DNA-binding region" description="H-T-H motif" evidence="4">
    <location>
        <begin position="51"/>
        <end position="70"/>
    </location>
</feature>
<keyword evidence="3" id="KW-0804">Transcription</keyword>
<dbReference type="Gene3D" id="1.10.357.10">
    <property type="entry name" value="Tetracycline Repressor, domain 2"/>
    <property type="match status" value="1"/>
</dbReference>
<dbReference type="SUPFAM" id="SSF46689">
    <property type="entry name" value="Homeodomain-like"/>
    <property type="match status" value="1"/>
</dbReference>
<dbReference type="Pfam" id="PF00440">
    <property type="entry name" value="TetR_N"/>
    <property type="match status" value="1"/>
</dbReference>
<dbReference type="InterPro" id="IPR025996">
    <property type="entry name" value="MT1864/Rv1816-like_C"/>
</dbReference>
<dbReference type="SUPFAM" id="SSF48498">
    <property type="entry name" value="Tetracyclin repressor-like, C-terminal domain"/>
    <property type="match status" value="1"/>
</dbReference>
<dbReference type="InterPro" id="IPR001647">
    <property type="entry name" value="HTH_TetR"/>
</dbReference>
<evidence type="ECO:0000256" key="1">
    <source>
        <dbReference type="ARBA" id="ARBA00023015"/>
    </source>
</evidence>
<keyword evidence="2 4" id="KW-0238">DNA-binding</keyword>
<evidence type="ECO:0000313" key="6">
    <source>
        <dbReference type="EMBL" id="MET3525784.1"/>
    </source>
</evidence>
<keyword evidence="7" id="KW-1185">Reference proteome</keyword>
<comment type="caution">
    <text evidence="6">The sequence shown here is derived from an EMBL/GenBank/DDBJ whole genome shotgun (WGS) entry which is preliminary data.</text>
</comment>
<proteinExistence type="predicted"/>
<organism evidence="6 7">
    <name type="scientific">Phenylobacterium koreense</name>
    <dbReference type="NCBI Taxonomy" id="266125"/>
    <lineage>
        <taxon>Bacteria</taxon>
        <taxon>Pseudomonadati</taxon>
        <taxon>Pseudomonadota</taxon>
        <taxon>Alphaproteobacteria</taxon>
        <taxon>Caulobacterales</taxon>
        <taxon>Caulobacteraceae</taxon>
        <taxon>Phenylobacterium</taxon>
    </lineage>
</organism>
<dbReference type="Pfam" id="PF13305">
    <property type="entry name" value="TetR_C_33"/>
    <property type="match status" value="1"/>
</dbReference>
<dbReference type="PANTHER" id="PTHR30055:SF220">
    <property type="entry name" value="TETR-FAMILY REGULATORY PROTEIN"/>
    <property type="match status" value="1"/>
</dbReference>
<dbReference type="InterPro" id="IPR009057">
    <property type="entry name" value="Homeodomain-like_sf"/>
</dbReference>
<dbReference type="InterPro" id="IPR036271">
    <property type="entry name" value="Tet_transcr_reg_TetR-rel_C_sf"/>
</dbReference>
<dbReference type="InterPro" id="IPR050109">
    <property type="entry name" value="HTH-type_TetR-like_transc_reg"/>
</dbReference>